<dbReference type="Proteomes" id="UP000249499">
    <property type="component" value="Plasmid pRt1078"/>
</dbReference>
<feature type="compositionally biased region" description="Polar residues" evidence="1">
    <location>
        <begin position="1"/>
        <end position="19"/>
    </location>
</feature>
<gene>
    <name evidence="3" type="ORF">PR017_19220</name>
</gene>
<name>A0AAF1KSU5_9HYPH</name>
<organism evidence="3 4">
    <name type="scientific">Rhizobium tumorigenes</name>
    <dbReference type="NCBI Taxonomy" id="2041385"/>
    <lineage>
        <taxon>Bacteria</taxon>
        <taxon>Pseudomonadati</taxon>
        <taxon>Pseudomonadota</taxon>
        <taxon>Alphaproteobacteria</taxon>
        <taxon>Hyphomicrobiales</taxon>
        <taxon>Rhizobiaceae</taxon>
        <taxon>Rhizobium/Agrobacterium group</taxon>
        <taxon>Rhizobium</taxon>
    </lineage>
</organism>
<evidence type="ECO:0000259" key="2">
    <source>
        <dbReference type="PROSITE" id="PS50113"/>
    </source>
</evidence>
<dbReference type="PROSITE" id="PS50113">
    <property type="entry name" value="PAC"/>
    <property type="match status" value="1"/>
</dbReference>
<dbReference type="RefSeq" id="WP_111219111.1">
    <property type="nucleotide sequence ID" value="NZ_CP117256.1"/>
</dbReference>
<reference evidence="3 4" key="1">
    <citation type="journal article" date="2018" name="Sci. Rep.">
        <title>Rhizobium tumorigenes sp. nov., a novel plant tumorigenic bacterium isolated from cane gall tumors on thornless blackberry.</title>
        <authorList>
            <person name="Kuzmanovi N."/>
            <person name="Smalla K."/>
            <person name="Gronow S."/>
            <person name="PuBawska J."/>
        </authorList>
    </citation>
    <scope>NUCLEOTIDE SEQUENCE [LARGE SCALE GENOMIC DNA]</scope>
    <source>
        <strain evidence="3 4">1078</strain>
    </source>
</reference>
<evidence type="ECO:0000313" key="3">
    <source>
        <dbReference type="EMBL" id="WFR98018.1"/>
    </source>
</evidence>
<dbReference type="InterPro" id="IPR035965">
    <property type="entry name" value="PAS-like_dom_sf"/>
</dbReference>
<evidence type="ECO:0000313" key="4">
    <source>
        <dbReference type="Proteomes" id="UP000249499"/>
    </source>
</evidence>
<evidence type="ECO:0000256" key="1">
    <source>
        <dbReference type="SAM" id="MobiDB-lite"/>
    </source>
</evidence>
<keyword evidence="3" id="KW-0614">Plasmid</keyword>
<sequence length="83" mass="9104">MFASTSQDGPHRGLTSQRGSDGKLYVSDFSLTPIFDEDGTVAFLMPEANDITALKTTQEELVRREREIRSLGRALINGVCKSA</sequence>
<reference evidence="4" key="2">
    <citation type="journal article" date="2023" name="MicrobiologyOpen">
        <title>Genomics of the tumorigenes clade of the family Rhizobiaceae and description of Rhizobium rhododendri sp. nov.</title>
        <authorList>
            <person name="Kuzmanovic N."/>
            <person name="diCenzo G.C."/>
            <person name="Bunk B."/>
            <person name="Sproeer C."/>
            <person name="Fruehling A."/>
            <person name="Neumann-Schaal M."/>
            <person name="Overmann J."/>
            <person name="Smalla K."/>
        </authorList>
    </citation>
    <scope>NUCLEOTIDE SEQUENCE [LARGE SCALE GENOMIC DNA]</scope>
    <source>
        <strain evidence="4">1078</strain>
        <plasmid evidence="4">pRt1078</plasmid>
    </source>
</reference>
<dbReference type="Gene3D" id="3.30.450.20">
    <property type="entry name" value="PAS domain"/>
    <property type="match status" value="1"/>
</dbReference>
<dbReference type="EMBL" id="CP117256">
    <property type="protein sequence ID" value="WFR98018.1"/>
    <property type="molecule type" value="Genomic_DNA"/>
</dbReference>
<geneLocation type="plasmid" evidence="3 4">
    <name>pRt1078</name>
</geneLocation>
<protein>
    <recommendedName>
        <fullName evidence="2">PAC domain-containing protein</fullName>
    </recommendedName>
</protein>
<dbReference type="AlphaFoldDB" id="A0AAF1KSU5"/>
<accession>A0AAF1KSU5</accession>
<dbReference type="SUPFAM" id="SSF55785">
    <property type="entry name" value="PYP-like sensor domain (PAS domain)"/>
    <property type="match status" value="1"/>
</dbReference>
<keyword evidence="4" id="KW-1185">Reference proteome</keyword>
<proteinExistence type="predicted"/>
<dbReference type="KEGG" id="rtu:PR017_19220"/>
<feature type="region of interest" description="Disordered" evidence="1">
    <location>
        <begin position="1"/>
        <end position="21"/>
    </location>
</feature>
<dbReference type="InterPro" id="IPR000700">
    <property type="entry name" value="PAS-assoc_C"/>
</dbReference>
<feature type="domain" description="PAC" evidence="2">
    <location>
        <begin position="7"/>
        <end position="63"/>
    </location>
</feature>